<proteinExistence type="predicted"/>
<sequence>MPEGYIEAARSTYDQNASLWKDYHSMEMKLATSETAAAVYWRAWKVLKDSAVGFASTNQ</sequence>
<evidence type="ECO:0000313" key="2">
    <source>
        <dbReference type="Proteomes" id="UP001054252"/>
    </source>
</evidence>
<protein>
    <submittedName>
        <fullName evidence="1">Uncharacterized protein</fullName>
    </submittedName>
</protein>
<gene>
    <name evidence="1" type="ORF">SLEP1_g26701</name>
</gene>
<keyword evidence="2" id="KW-1185">Reference proteome</keyword>
<dbReference type="Proteomes" id="UP001054252">
    <property type="component" value="Unassembled WGS sequence"/>
</dbReference>
<organism evidence="1 2">
    <name type="scientific">Rubroshorea leprosula</name>
    <dbReference type="NCBI Taxonomy" id="152421"/>
    <lineage>
        <taxon>Eukaryota</taxon>
        <taxon>Viridiplantae</taxon>
        <taxon>Streptophyta</taxon>
        <taxon>Embryophyta</taxon>
        <taxon>Tracheophyta</taxon>
        <taxon>Spermatophyta</taxon>
        <taxon>Magnoliopsida</taxon>
        <taxon>eudicotyledons</taxon>
        <taxon>Gunneridae</taxon>
        <taxon>Pentapetalae</taxon>
        <taxon>rosids</taxon>
        <taxon>malvids</taxon>
        <taxon>Malvales</taxon>
        <taxon>Dipterocarpaceae</taxon>
        <taxon>Rubroshorea</taxon>
    </lineage>
</organism>
<reference evidence="1 2" key="1">
    <citation type="journal article" date="2021" name="Commun. Biol.">
        <title>The genome of Shorea leprosula (Dipterocarpaceae) highlights the ecological relevance of drought in aseasonal tropical rainforests.</title>
        <authorList>
            <person name="Ng K.K.S."/>
            <person name="Kobayashi M.J."/>
            <person name="Fawcett J.A."/>
            <person name="Hatakeyama M."/>
            <person name="Paape T."/>
            <person name="Ng C.H."/>
            <person name="Ang C.C."/>
            <person name="Tnah L.H."/>
            <person name="Lee C.T."/>
            <person name="Nishiyama T."/>
            <person name="Sese J."/>
            <person name="O'Brien M.J."/>
            <person name="Copetti D."/>
            <person name="Mohd Noor M.I."/>
            <person name="Ong R.C."/>
            <person name="Putra M."/>
            <person name="Sireger I.Z."/>
            <person name="Indrioko S."/>
            <person name="Kosugi Y."/>
            <person name="Izuno A."/>
            <person name="Isagi Y."/>
            <person name="Lee S.L."/>
            <person name="Shimizu K.K."/>
        </authorList>
    </citation>
    <scope>NUCLEOTIDE SEQUENCE [LARGE SCALE GENOMIC DNA]</scope>
    <source>
        <strain evidence="1">214</strain>
    </source>
</reference>
<dbReference type="AlphaFoldDB" id="A0AAV5JTE1"/>
<comment type="caution">
    <text evidence="1">The sequence shown here is derived from an EMBL/GenBank/DDBJ whole genome shotgun (WGS) entry which is preliminary data.</text>
</comment>
<evidence type="ECO:0000313" key="1">
    <source>
        <dbReference type="EMBL" id="GKV15981.1"/>
    </source>
</evidence>
<name>A0AAV5JTE1_9ROSI</name>
<accession>A0AAV5JTE1</accession>
<dbReference type="EMBL" id="BPVZ01000044">
    <property type="protein sequence ID" value="GKV15981.1"/>
    <property type="molecule type" value="Genomic_DNA"/>
</dbReference>